<reference evidence="6 7" key="1">
    <citation type="submission" date="2022-03" db="EMBL/GenBank/DDBJ databases">
        <title>Sinomonas sp. isolated from a soil.</title>
        <authorList>
            <person name="Han J."/>
            <person name="Kim D.-U."/>
        </authorList>
    </citation>
    <scope>NUCLEOTIDE SEQUENCE [LARGE SCALE GENOMIC DNA]</scope>
    <source>
        <strain evidence="6 7">5-5</strain>
    </source>
</reference>
<dbReference type="Gene3D" id="1.10.443.10">
    <property type="entry name" value="Intergrase catalytic core"/>
    <property type="match status" value="1"/>
</dbReference>
<evidence type="ECO:0000259" key="5">
    <source>
        <dbReference type="PROSITE" id="PS51898"/>
    </source>
</evidence>
<dbReference type="InterPro" id="IPR010998">
    <property type="entry name" value="Integrase_recombinase_N"/>
</dbReference>
<keyword evidence="3" id="KW-0233">DNA recombination</keyword>
<dbReference type="InterPro" id="IPR050090">
    <property type="entry name" value="Tyrosine_recombinase_XerCD"/>
</dbReference>
<dbReference type="InterPro" id="IPR011010">
    <property type="entry name" value="DNA_brk_join_enz"/>
</dbReference>
<dbReference type="EMBL" id="JAKZBV010000001">
    <property type="protein sequence ID" value="MCH6469592.1"/>
    <property type="molecule type" value="Genomic_DNA"/>
</dbReference>
<evidence type="ECO:0000256" key="2">
    <source>
        <dbReference type="ARBA" id="ARBA00023125"/>
    </source>
</evidence>
<proteinExistence type="inferred from homology"/>
<evidence type="ECO:0000313" key="6">
    <source>
        <dbReference type="EMBL" id="MCH6469592.1"/>
    </source>
</evidence>
<accession>A0ABS9TZ97</accession>
<protein>
    <submittedName>
        <fullName evidence="6">Site-specific integrase</fullName>
    </submittedName>
</protein>
<dbReference type="CDD" id="cd01189">
    <property type="entry name" value="INT_ICEBs1_C_like"/>
    <property type="match status" value="1"/>
</dbReference>
<evidence type="ECO:0000256" key="4">
    <source>
        <dbReference type="SAM" id="MobiDB-lite"/>
    </source>
</evidence>
<dbReference type="Gene3D" id="1.10.150.130">
    <property type="match status" value="1"/>
</dbReference>
<dbReference type="Proteomes" id="UP001202922">
    <property type="component" value="Unassembled WGS sequence"/>
</dbReference>
<sequence>MARPRRPIGTFGEFGFITAASGRVRARTRFRDWDGATRLVQASGCTQSAAERALKEKLSARAVYQCGSGELSADSTFRQLADYWLADVELNPDLAGGTKGLYRWNMTHLVLPHFADLTLREIGVARCDAFIKQQRRISYSRAKQARNVLRQAFGLAVRHEVLPRSPMESIARLRQPRPDPSALSAAEVDAVRTAILCWERGLSPCGPKPDGQLGAIVEIMLGTSARIGEVLAIRCRDIDLTSPVPSIRIAGTLVTPRGSGGPPTRQDHPKTHKSRRTIALPSFTAEAVRTRLAAVKDPSPDGLLFASRNGTALTAANVRRQLRHVLELAGIEGVTPHMFRRTAATAISDSAGVDLAAELLGHVDPRITVQHYIRRNEMVNPATAAILDATFARQGTP</sequence>
<dbReference type="SUPFAM" id="SSF56349">
    <property type="entry name" value="DNA breaking-rejoining enzymes"/>
    <property type="match status" value="1"/>
</dbReference>
<dbReference type="PANTHER" id="PTHR30349">
    <property type="entry name" value="PHAGE INTEGRASE-RELATED"/>
    <property type="match status" value="1"/>
</dbReference>
<evidence type="ECO:0000256" key="1">
    <source>
        <dbReference type="ARBA" id="ARBA00008857"/>
    </source>
</evidence>
<keyword evidence="2" id="KW-0238">DNA-binding</keyword>
<feature type="region of interest" description="Disordered" evidence="4">
    <location>
        <begin position="252"/>
        <end position="274"/>
    </location>
</feature>
<comment type="caution">
    <text evidence="6">The sequence shown here is derived from an EMBL/GenBank/DDBJ whole genome shotgun (WGS) entry which is preliminary data.</text>
</comment>
<dbReference type="PROSITE" id="PS51898">
    <property type="entry name" value="TYR_RECOMBINASE"/>
    <property type="match status" value="1"/>
</dbReference>
<comment type="similarity">
    <text evidence="1">Belongs to the 'phage' integrase family.</text>
</comment>
<gene>
    <name evidence="6" type="ORF">L0M17_06220</name>
</gene>
<dbReference type="InterPro" id="IPR002104">
    <property type="entry name" value="Integrase_catalytic"/>
</dbReference>
<keyword evidence="7" id="KW-1185">Reference proteome</keyword>
<name>A0ABS9TZ97_9MICC</name>
<dbReference type="RefSeq" id="WP_241052961.1">
    <property type="nucleotide sequence ID" value="NZ_JAKZBV010000001.1"/>
</dbReference>
<organism evidence="6 7">
    <name type="scientific">Sinomonas terrae</name>
    <dbReference type="NCBI Taxonomy" id="2908838"/>
    <lineage>
        <taxon>Bacteria</taxon>
        <taxon>Bacillati</taxon>
        <taxon>Actinomycetota</taxon>
        <taxon>Actinomycetes</taxon>
        <taxon>Micrococcales</taxon>
        <taxon>Micrococcaceae</taxon>
        <taxon>Sinomonas</taxon>
    </lineage>
</organism>
<evidence type="ECO:0000256" key="3">
    <source>
        <dbReference type="ARBA" id="ARBA00023172"/>
    </source>
</evidence>
<feature type="domain" description="Tyr recombinase" evidence="5">
    <location>
        <begin position="178"/>
        <end position="388"/>
    </location>
</feature>
<evidence type="ECO:0000313" key="7">
    <source>
        <dbReference type="Proteomes" id="UP001202922"/>
    </source>
</evidence>
<dbReference type="PANTHER" id="PTHR30349:SF64">
    <property type="entry name" value="PROPHAGE INTEGRASE INTD-RELATED"/>
    <property type="match status" value="1"/>
</dbReference>
<dbReference type="Pfam" id="PF00589">
    <property type="entry name" value="Phage_integrase"/>
    <property type="match status" value="1"/>
</dbReference>
<dbReference type="InterPro" id="IPR013762">
    <property type="entry name" value="Integrase-like_cat_sf"/>
</dbReference>